<dbReference type="WBParaSite" id="RSKR_0001005300.1">
    <property type="protein sequence ID" value="RSKR_0001005300.1"/>
    <property type="gene ID" value="RSKR_0001005300"/>
</dbReference>
<organism evidence="1 2">
    <name type="scientific">Rhabditophanes sp. KR3021</name>
    <dbReference type="NCBI Taxonomy" id="114890"/>
    <lineage>
        <taxon>Eukaryota</taxon>
        <taxon>Metazoa</taxon>
        <taxon>Ecdysozoa</taxon>
        <taxon>Nematoda</taxon>
        <taxon>Chromadorea</taxon>
        <taxon>Rhabditida</taxon>
        <taxon>Tylenchina</taxon>
        <taxon>Panagrolaimomorpha</taxon>
        <taxon>Strongyloidoidea</taxon>
        <taxon>Alloionematidae</taxon>
        <taxon>Rhabditophanes</taxon>
    </lineage>
</organism>
<accession>A0AC35UC60</accession>
<name>A0AC35UC60_9BILA</name>
<reference evidence="2" key="1">
    <citation type="submission" date="2016-11" db="UniProtKB">
        <authorList>
            <consortium name="WormBaseParasite"/>
        </authorList>
    </citation>
    <scope>IDENTIFICATION</scope>
    <source>
        <strain evidence="2">KR3021</strain>
    </source>
</reference>
<sequence length="332" mass="37374">MFKQHKKLSQQILSITPCAYPPVADKTNCGILPMQNSRIGLICDPDHVVSVTELSVITDKIEKIYESKGDSCICRNKQVYPCWYKFAFAFVKQLNPVVGGVDEAWGEKECPVNRNLLYQVNKKTVDSNFPDAQSIQQYGDLFTKILRERWAVSQCGEEILFLVVKDRPSQMVPKGFHNIIPGKSIPMIFASFGQAVSDRMDPVNPIVKSFLMPYQGNALMEVLKVENEKLLNGYPLLSVIDSLLDSFVQNLTKADDNVGEQKEKTHIPDWAKMVFVGCGLLCLAMAIGLWFKKNTRRSQRGKPNASDPNRRWKAGFVGGIGFLMTLINCLLF</sequence>
<proteinExistence type="predicted"/>
<dbReference type="Proteomes" id="UP000095286">
    <property type="component" value="Unplaced"/>
</dbReference>
<protein>
    <submittedName>
        <fullName evidence="2">TPM_phosphatase domain-containing protein</fullName>
    </submittedName>
</protein>
<evidence type="ECO:0000313" key="2">
    <source>
        <dbReference type="WBParaSite" id="RSKR_0001005300.1"/>
    </source>
</evidence>
<evidence type="ECO:0000313" key="1">
    <source>
        <dbReference type="Proteomes" id="UP000095286"/>
    </source>
</evidence>